<feature type="compositionally biased region" description="Polar residues" evidence="1">
    <location>
        <begin position="141"/>
        <end position="153"/>
    </location>
</feature>
<evidence type="ECO:0000256" key="1">
    <source>
        <dbReference type="SAM" id="MobiDB-lite"/>
    </source>
</evidence>
<dbReference type="EMBL" id="KV419394">
    <property type="protein sequence ID" value="KZS98868.1"/>
    <property type="molecule type" value="Genomic_DNA"/>
</dbReference>
<feature type="region of interest" description="Disordered" evidence="1">
    <location>
        <begin position="1"/>
        <end position="177"/>
    </location>
</feature>
<dbReference type="Proteomes" id="UP000076722">
    <property type="component" value="Unassembled WGS sequence"/>
</dbReference>
<gene>
    <name evidence="2" type="ORF">SISNIDRAFT_461832</name>
</gene>
<keyword evidence="3" id="KW-1185">Reference proteome</keyword>
<evidence type="ECO:0000313" key="2">
    <source>
        <dbReference type="EMBL" id="KZS98868.1"/>
    </source>
</evidence>
<reference evidence="2 3" key="1">
    <citation type="journal article" date="2016" name="Mol. Biol. Evol.">
        <title>Comparative Genomics of Early-Diverging Mushroom-Forming Fungi Provides Insights into the Origins of Lignocellulose Decay Capabilities.</title>
        <authorList>
            <person name="Nagy L.G."/>
            <person name="Riley R."/>
            <person name="Tritt A."/>
            <person name="Adam C."/>
            <person name="Daum C."/>
            <person name="Floudas D."/>
            <person name="Sun H."/>
            <person name="Yadav J.S."/>
            <person name="Pangilinan J."/>
            <person name="Larsson K.H."/>
            <person name="Matsuura K."/>
            <person name="Barry K."/>
            <person name="Labutti K."/>
            <person name="Kuo R."/>
            <person name="Ohm R.A."/>
            <person name="Bhattacharya S.S."/>
            <person name="Shirouzu T."/>
            <person name="Yoshinaga Y."/>
            <person name="Martin F.M."/>
            <person name="Grigoriev I.V."/>
            <person name="Hibbett D.S."/>
        </authorList>
    </citation>
    <scope>NUCLEOTIDE SEQUENCE [LARGE SCALE GENOMIC DNA]</scope>
    <source>
        <strain evidence="2 3">HHB9708</strain>
    </source>
</reference>
<proteinExistence type="predicted"/>
<feature type="compositionally biased region" description="Polar residues" evidence="1">
    <location>
        <begin position="84"/>
        <end position="94"/>
    </location>
</feature>
<feature type="compositionally biased region" description="Polar residues" evidence="1">
    <location>
        <begin position="1"/>
        <end position="18"/>
    </location>
</feature>
<sequence length="587" mass="65616">MSQQPATGSTALGNSRTTFAGRRANPGLSAIQLDSVNRRLRTFSQSKSKLPARYRLTSSPIEENTDSVTEESSPSPTPALNPKEGTQSARSTNVLVHDSDNNTTDNGEDDKAGSEVQGSVTQESTPPPANVNDSGHGYTDKSPSVISLRTTPENDVAQASVPSRTPSHCPSDPNDPGWKRIYAHNNQAGLHPRVLAKMYNLSYISPSRSHFDLEDLVSDHEDPPIEKDYGTPLKHGDLHIPVDIPLPRLPALDSGPVMPASQSHHAKYIKAKNKLMYRGYGRTRDRPANGLLFPLAKRKAILNRQQSMKPPLLSRWGMQNDAPALHLQIFEHGNIPTNISDRVLVVGSSALIGELPLHYGIEKNVRGVNPAQLVAIRRIEKKDGKVHCADRYLDGWDWTREGDDLLLTWKGESASPIIVYPPWDMYGIRGEFEATRPFWYPSDDSSSGYFVQLLSRTVTYLGLRELLGDEPYRKDYAELRAWLQNRHISWAPFFVQSAVNHKYLQVMESNEYKRSEAAHDRGFTVIEETPRRIRVLDRLEPNDACALAARAACSSAKDTALDELRFREMLNREAIWYRELLGIGSQD</sequence>
<accession>A0A165AE96</accession>
<dbReference type="AlphaFoldDB" id="A0A165AE96"/>
<name>A0A165AE96_9AGAM</name>
<evidence type="ECO:0000313" key="3">
    <source>
        <dbReference type="Proteomes" id="UP000076722"/>
    </source>
</evidence>
<protein>
    <submittedName>
        <fullName evidence="2">Uncharacterized protein</fullName>
    </submittedName>
</protein>
<organism evidence="2 3">
    <name type="scientific">Sistotremastrum niveocremeum HHB9708</name>
    <dbReference type="NCBI Taxonomy" id="1314777"/>
    <lineage>
        <taxon>Eukaryota</taxon>
        <taxon>Fungi</taxon>
        <taxon>Dikarya</taxon>
        <taxon>Basidiomycota</taxon>
        <taxon>Agaricomycotina</taxon>
        <taxon>Agaricomycetes</taxon>
        <taxon>Sistotremastrales</taxon>
        <taxon>Sistotremastraceae</taxon>
        <taxon>Sertulicium</taxon>
        <taxon>Sertulicium niveocremeum</taxon>
    </lineage>
</organism>